<organism evidence="4 5">
    <name type="scientific">Papaver nudicaule</name>
    <name type="common">Iceland poppy</name>
    <dbReference type="NCBI Taxonomy" id="74823"/>
    <lineage>
        <taxon>Eukaryota</taxon>
        <taxon>Viridiplantae</taxon>
        <taxon>Streptophyta</taxon>
        <taxon>Embryophyta</taxon>
        <taxon>Tracheophyta</taxon>
        <taxon>Spermatophyta</taxon>
        <taxon>Magnoliopsida</taxon>
        <taxon>Ranunculales</taxon>
        <taxon>Papaveraceae</taxon>
        <taxon>Papaveroideae</taxon>
        <taxon>Papaver</taxon>
    </lineage>
</organism>
<evidence type="ECO:0000313" key="5">
    <source>
        <dbReference type="Proteomes" id="UP001177140"/>
    </source>
</evidence>
<keyword evidence="5" id="KW-1185">Reference proteome</keyword>
<reference evidence="4" key="1">
    <citation type="submission" date="2022-03" db="EMBL/GenBank/DDBJ databases">
        <title>A functionally conserved STORR gene fusion in Papaver species that diverged 16.8 million years ago.</title>
        <authorList>
            <person name="Catania T."/>
        </authorList>
    </citation>
    <scope>NUCLEOTIDE SEQUENCE</scope>
    <source>
        <strain evidence="4">S-191538</strain>
    </source>
</reference>
<name>A0AA41VA31_PAPNU</name>
<feature type="repeat" description="WD" evidence="3">
    <location>
        <begin position="82"/>
        <end position="123"/>
    </location>
</feature>
<dbReference type="AlphaFoldDB" id="A0AA41VA31"/>
<evidence type="ECO:0008006" key="6">
    <source>
        <dbReference type="Google" id="ProtNLM"/>
    </source>
</evidence>
<evidence type="ECO:0000256" key="3">
    <source>
        <dbReference type="PROSITE-ProRule" id="PRU00221"/>
    </source>
</evidence>
<evidence type="ECO:0000256" key="2">
    <source>
        <dbReference type="ARBA" id="ARBA00022737"/>
    </source>
</evidence>
<feature type="non-terminal residue" evidence="4">
    <location>
        <position position="1"/>
    </location>
</feature>
<dbReference type="PROSITE" id="PS50294">
    <property type="entry name" value="WD_REPEATS_REGION"/>
    <property type="match status" value="2"/>
</dbReference>
<dbReference type="InterPro" id="IPR019775">
    <property type="entry name" value="WD40_repeat_CS"/>
</dbReference>
<accession>A0AA41VA31</accession>
<evidence type="ECO:0000256" key="1">
    <source>
        <dbReference type="ARBA" id="ARBA00022574"/>
    </source>
</evidence>
<dbReference type="PRINTS" id="PR00320">
    <property type="entry name" value="GPROTEINBRPT"/>
</dbReference>
<evidence type="ECO:0000313" key="4">
    <source>
        <dbReference type="EMBL" id="MCL7036831.1"/>
    </source>
</evidence>
<dbReference type="PANTHER" id="PTHR19857">
    <property type="entry name" value="MITOCHONDRIAL DIVISION PROTEIN 1-RELATED"/>
    <property type="match status" value="1"/>
</dbReference>
<dbReference type="Gene3D" id="2.130.10.10">
    <property type="entry name" value="YVTN repeat-like/Quinoprotein amine dehydrogenase"/>
    <property type="match status" value="1"/>
</dbReference>
<keyword evidence="1 3" id="KW-0853">WD repeat</keyword>
<dbReference type="SUPFAM" id="SSF50978">
    <property type="entry name" value="WD40 repeat-like"/>
    <property type="match status" value="1"/>
</dbReference>
<dbReference type="SMART" id="SM00320">
    <property type="entry name" value="WD40"/>
    <property type="match status" value="3"/>
</dbReference>
<dbReference type="InterPro" id="IPR051179">
    <property type="entry name" value="WD_repeat_multifunction"/>
</dbReference>
<dbReference type="EMBL" id="JAJJMA010172492">
    <property type="protein sequence ID" value="MCL7036831.1"/>
    <property type="molecule type" value="Genomic_DNA"/>
</dbReference>
<feature type="repeat" description="WD" evidence="3">
    <location>
        <begin position="40"/>
        <end position="81"/>
    </location>
</feature>
<dbReference type="PROSITE" id="PS50082">
    <property type="entry name" value="WD_REPEATS_2"/>
    <property type="match status" value="3"/>
</dbReference>
<feature type="repeat" description="WD" evidence="3">
    <location>
        <begin position="1"/>
        <end position="39"/>
    </location>
</feature>
<proteinExistence type="predicted"/>
<comment type="caution">
    <text evidence="4">The sequence shown here is derived from an EMBL/GenBank/DDBJ whole genome shotgun (WGS) entry which is preliminary data.</text>
</comment>
<feature type="non-terminal residue" evidence="4">
    <location>
        <position position="125"/>
    </location>
</feature>
<sequence length="125" mass="13326">PKDSVSSLAFSVDGQLLATGSLDGTIQVWDMPAGSLKCTLDGPGGGIEWVRWHPREHAVLAGSEDGTVWLWNADENAYLNMFCGHASSVTCGDFTPDGKTICTGSDDASLRVWNCKTGENIHVIT</sequence>
<gene>
    <name evidence="4" type="ORF">MKW94_025507</name>
</gene>
<dbReference type="Pfam" id="PF00400">
    <property type="entry name" value="WD40"/>
    <property type="match status" value="3"/>
</dbReference>
<dbReference type="InterPro" id="IPR036322">
    <property type="entry name" value="WD40_repeat_dom_sf"/>
</dbReference>
<protein>
    <recommendedName>
        <fullName evidence="6">Angio-associated migratory cell protein</fullName>
    </recommendedName>
</protein>
<dbReference type="PROSITE" id="PS00678">
    <property type="entry name" value="WD_REPEATS_1"/>
    <property type="match status" value="2"/>
</dbReference>
<dbReference type="PANTHER" id="PTHR19857:SF8">
    <property type="entry name" value="ANGIO-ASSOCIATED MIGRATORY CELL PROTEIN"/>
    <property type="match status" value="1"/>
</dbReference>
<dbReference type="Proteomes" id="UP001177140">
    <property type="component" value="Unassembled WGS sequence"/>
</dbReference>
<dbReference type="InterPro" id="IPR020472">
    <property type="entry name" value="WD40_PAC1"/>
</dbReference>
<keyword evidence="2" id="KW-0677">Repeat</keyword>
<dbReference type="InterPro" id="IPR015943">
    <property type="entry name" value="WD40/YVTN_repeat-like_dom_sf"/>
</dbReference>
<dbReference type="InterPro" id="IPR001680">
    <property type="entry name" value="WD40_rpt"/>
</dbReference>